<keyword evidence="5" id="KW-1185">Reference proteome</keyword>
<keyword evidence="1 4" id="KW-0808">Transferase</keyword>
<dbReference type="OrthoDB" id="9803035at2"/>
<dbReference type="InterPro" id="IPR002123">
    <property type="entry name" value="Plipid/glycerol_acylTrfase"/>
</dbReference>
<evidence type="ECO:0000313" key="5">
    <source>
        <dbReference type="Proteomes" id="UP000242752"/>
    </source>
</evidence>
<dbReference type="RefSeq" id="WP_103357267.1">
    <property type="nucleotide sequence ID" value="NZ_CP113107.1"/>
</dbReference>
<accession>A0A2K3YVX7</accession>
<dbReference type="Proteomes" id="UP000242752">
    <property type="component" value="Unassembled WGS sequence"/>
</dbReference>
<organism evidence="4 5">
    <name type="scientific">Staphylococcus rostri</name>
    <dbReference type="NCBI Taxonomy" id="522262"/>
    <lineage>
        <taxon>Bacteria</taxon>
        <taxon>Bacillati</taxon>
        <taxon>Bacillota</taxon>
        <taxon>Bacilli</taxon>
        <taxon>Bacillales</taxon>
        <taxon>Staphylococcaceae</taxon>
        <taxon>Staphylococcus</taxon>
    </lineage>
</organism>
<evidence type="ECO:0000256" key="1">
    <source>
        <dbReference type="ARBA" id="ARBA00022679"/>
    </source>
</evidence>
<proteinExistence type="predicted"/>
<dbReference type="PANTHER" id="PTHR10434">
    <property type="entry name" value="1-ACYL-SN-GLYCEROL-3-PHOSPHATE ACYLTRANSFERASE"/>
    <property type="match status" value="1"/>
</dbReference>
<dbReference type="EMBL" id="PPRF01000013">
    <property type="protein sequence ID" value="PNZ29752.1"/>
    <property type="molecule type" value="Genomic_DNA"/>
</dbReference>
<dbReference type="SMART" id="SM00563">
    <property type="entry name" value="PlsC"/>
    <property type="match status" value="1"/>
</dbReference>
<dbReference type="AlphaFoldDB" id="A0A2K3YVX7"/>
<evidence type="ECO:0000256" key="2">
    <source>
        <dbReference type="ARBA" id="ARBA00023315"/>
    </source>
</evidence>
<dbReference type="PANTHER" id="PTHR10434:SF40">
    <property type="entry name" value="1-ACYL-SN-GLYCEROL-3-PHOSPHATE ACYLTRANSFERASE"/>
    <property type="match status" value="1"/>
</dbReference>
<keyword evidence="2 4" id="KW-0012">Acyltransferase</keyword>
<gene>
    <name evidence="4" type="ORF">CD122_01565</name>
</gene>
<evidence type="ECO:0000259" key="3">
    <source>
        <dbReference type="SMART" id="SM00563"/>
    </source>
</evidence>
<dbReference type="GO" id="GO:0006654">
    <property type="term" value="P:phosphatidic acid biosynthetic process"/>
    <property type="evidence" value="ECO:0007669"/>
    <property type="project" value="TreeGrafter"/>
</dbReference>
<sequence>MLYKVIGSVLDFIVAKRLKNLEVIGKENQPNNNEYLVTCNHESYNEIVLLGIALLPNQIHFMAKQELFQNKLFGKFLTALNAFPVNRENPGPSTLKIPVKLLNSNKTVGIFPSGHRTTEEVPLKRGAATIAMLAKKPILPAAYVGPTKLLGMLTGKAYIKFGEPIDTTTFPEGMKRQEKVEYLTQQISDRTKQLQQELNDYVKTQK</sequence>
<dbReference type="SUPFAM" id="SSF69593">
    <property type="entry name" value="Glycerol-3-phosphate (1)-acyltransferase"/>
    <property type="match status" value="1"/>
</dbReference>
<dbReference type="GO" id="GO:0003841">
    <property type="term" value="F:1-acylglycerol-3-phosphate O-acyltransferase activity"/>
    <property type="evidence" value="ECO:0007669"/>
    <property type="project" value="TreeGrafter"/>
</dbReference>
<comment type="caution">
    <text evidence="4">The sequence shown here is derived from an EMBL/GenBank/DDBJ whole genome shotgun (WGS) entry which is preliminary data.</text>
</comment>
<evidence type="ECO:0000313" key="4">
    <source>
        <dbReference type="EMBL" id="PNZ29752.1"/>
    </source>
</evidence>
<dbReference type="Pfam" id="PF01553">
    <property type="entry name" value="Acyltransferase"/>
    <property type="match status" value="1"/>
</dbReference>
<feature type="domain" description="Phospholipid/glycerol acyltransferase" evidence="3">
    <location>
        <begin position="35"/>
        <end position="146"/>
    </location>
</feature>
<protein>
    <submittedName>
        <fullName evidence="4">1-acyl-sn-glycerol-3-phosphate acyltransferase</fullName>
    </submittedName>
</protein>
<reference evidence="4 5" key="1">
    <citation type="submission" date="2017-08" db="EMBL/GenBank/DDBJ databases">
        <title>Draft genome sequences of 64 type strains of genus Staph aureus.</title>
        <authorList>
            <person name="Cole K."/>
            <person name="Golubchik T."/>
            <person name="Russell J."/>
            <person name="Foster D."/>
            <person name="Llewelyn M."/>
            <person name="Wilson D."/>
            <person name="Crook D."/>
            <person name="Paul J."/>
        </authorList>
    </citation>
    <scope>NUCLEOTIDE SEQUENCE [LARGE SCALE GENOMIC DNA]</scope>
    <source>
        <strain evidence="4 5">DSM 21968</strain>
    </source>
</reference>
<dbReference type="CDD" id="cd07989">
    <property type="entry name" value="LPLAT_AGPAT-like"/>
    <property type="match status" value="1"/>
</dbReference>
<name>A0A2K3YVX7_9STAP</name>